<evidence type="ECO:0000313" key="2">
    <source>
        <dbReference type="EMBL" id="KAK4134051.1"/>
    </source>
</evidence>
<organism evidence="2 3">
    <name type="scientific">Trichocladium antarcticum</name>
    <dbReference type="NCBI Taxonomy" id="1450529"/>
    <lineage>
        <taxon>Eukaryota</taxon>
        <taxon>Fungi</taxon>
        <taxon>Dikarya</taxon>
        <taxon>Ascomycota</taxon>
        <taxon>Pezizomycotina</taxon>
        <taxon>Sordariomycetes</taxon>
        <taxon>Sordariomycetidae</taxon>
        <taxon>Sordariales</taxon>
        <taxon>Chaetomiaceae</taxon>
        <taxon>Trichocladium</taxon>
    </lineage>
</organism>
<accession>A0AAN6UJZ1</accession>
<name>A0AAN6UJZ1_9PEZI</name>
<protein>
    <submittedName>
        <fullName evidence="2">Uncharacterized protein</fullName>
    </submittedName>
</protein>
<proteinExistence type="predicted"/>
<gene>
    <name evidence="2" type="ORF">BT67DRAFT_441964</name>
</gene>
<keyword evidence="3" id="KW-1185">Reference proteome</keyword>
<dbReference type="EMBL" id="MU853409">
    <property type="protein sequence ID" value="KAK4134051.1"/>
    <property type="molecule type" value="Genomic_DNA"/>
</dbReference>
<reference evidence="2" key="1">
    <citation type="journal article" date="2023" name="Mol. Phylogenet. Evol.">
        <title>Genome-scale phylogeny and comparative genomics of the fungal order Sordariales.</title>
        <authorList>
            <person name="Hensen N."/>
            <person name="Bonometti L."/>
            <person name="Westerberg I."/>
            <person name="Brannstrom I.O."/>
            <person name="Guillou S."/>
            <person name="Cros-Aarteil S."/>
            <person name="Calhoun S."/>
            <person name="Haridas S."/>
            <person name="Kuo A."/>
            <person name="Mondo S."/>
            <person name="Pangilinan J."/>
            <person name="Riley R."/>
            <person name="LaButti K."/>
            <person name="Andreopoulos B."/>
            <person name="Lipzen A."/>
            <person name="Chen C."/>
            <person name="Yan M."/>
            <person name="Daum C."/>
            <person name="Ng V."/>
            <person name="Clum A."/>
            <person name="Steindorff A."/>
            <person name="Ohm R.A."/>
            <person name="Martin F."/>
            <person name="Silar P."/>
            <person name="Natvig D.O."/>
            <person name="Lalanne C."/>
            <person name="Gautier V."/>
            <person name="Ament-Velasquez S.L."/>
            <person name="Kruys A."/>
            <person name="Hutchinson M.I."/>
            <person name="Powell A.J."/>
            <person name="Barry K."/>
            <person name="Miller A.N."/>
            <person name="Grigoriev I.V."/>
            <person name="Debuchy R."/>
            <person name="Gladieux P."/>
            <person name="Hiltunen Thoren M."/>
            <person name="Johannesson H."/>
        </authorList>
    </citation>
    <scope>NUCLEOTIDE SEQUENCE</scope>
    <source>
        <strain evidence="2">CBS 123565</strain>
    </source>
</reference>
<reference evidence="2" key="2">
    <citation type="submission" date="2023-05" db="EMBL/GenBank/DDBJ databases">
        <authorList>
            <consortium name="Lawrence Berkeley National Laboratory"/>
            <person name="Steindorff A."/>
            <person name="Hensen N."/>
            <person name="Bonometti L."/>
            <person name="Westerberg I."/>
            <person name="Brannstrom I.O."/>
            <person name="Guillou S."/>
            <person name="Cros-Aarteil S."/>
            <person name="Calhoun S."/>
            <person name="Haridas S."/>
            <person name="Kuo A."/>
            <person name="Mondo S."/>
            <person name="Pangilinan J."/>
            <person name="Riley R."/>
            <person name="Labutti K."/>
            <person name="Andreopoulos B."/>
            <person name="Lipzen A."/>
            <person name="Chen C."/>
            <person name="Yanf M."/>
            <person name="Daum C."/>
            <person name="Ng V."/>
            <person name="Clum A."/>
            <person name="Ohm R."/>
            <person name="Martin F."/>
            <person name="Silar P."/>
            <person name="Natvig D."/>
            <person name="Lalanne C."/>
            <person name="Gautier V."/>
            <person name="Ament-Velasquez S.L."/>
            <person name="Kruys A."/>
            <person name="Hutchinson M.I."/>
            <person name="Powell A.J."/>
            <person name="Barry K."/>
            <person name="Miller A.N."/>
            <person name="Grigoriev I.V."/>
            <person name="Debuchy R."/>
            <person name="Gladieux P."/>
            <person name="Thoren M.H."/>
            <person name="Johannesson H."/>
        </authorList>
    </citation>
    <scope>NUCLEOTIDE SEQUENCE</scope>
    <source>
        <strain evidence="2">CBS 123565</strain>
    </source>
</reference>
<dbReference type="AlphaFoldDB" id="A0AAN6UJZ1"/>
<comment type="caution">
    <text evidence="2">The sequence shown here is derived from an EMBL/GenBank/DDBJ whole genome shotgun (WGS) entry which is preliminary data.</text>
</comment>
<feature type="compositionally biased region" description="Polar residues" evidence="1">
    <location>
        <begin position="19"/>
        <end position="30"/>
    </location>
</feature>
<sequence length="89" mass="9724">MGIDNRPCPPSAPAENAIYPTTGNMPSPTHSSSYSSRITDFPSPVTHPIPWSTDPCSPVPHHRRRLTPTAQDKHQPPTQPSPPSDTPHR</sequence>
<evidence type="ECO:0000313" key="3">
    <source>
        <dbReference type="Proteomes" id="UP001304895"/>
    </source>
</evidence>
<feature type="region of interest" description="Disordered" evidence="1">
    <location>
        <begin position="1"/>
        <end position="89"/>
    </location>
</feature>
<evidence type="ECO:0000256" key="1">
    <source>
        <dbReference type="SAM" id="MobiDB-lite"/>
    </source>
</evidence>
<dbReference type="Proteomes" id="UP001304895">
    <property type="component" value="Unassembled WGS sequence"/>
</dbReference>
<feature type="compositionally biased region" description="Pro residues" evidence="1">
    <location>
        <begin position="77"/>
        <end position="89"/>
    </location>
</feature>